<dbReference type="EMBL" id="CP063364">
    <property type="protein sequence ID" value="QRG10172.1"/>
    <property type="molecule type" value="Genomic_DNA"/>
</dbReference>
<dbReference type="RefSeq" id="WP_203197047.1">
    <property type="nucleotide sequence ID" value="NZ_CP063364.1"/>
</dbReference>
<accession>A0A974PUU3</accession>
<gene>
    <name evidence="3" type="ORF">EZH22_30295</name>
</gene>
<feature type="region of interest" description="Disordered" evidence="2">
    <location>
        <begin position="150"/>
        <end position="172"/>
    </location>
</feature>
<proteinExistence type="predicted"/>
<dbReference type="KEGG" id="xdi:EZH22_30295"/>
<dbReference type="Proteomes" id="UP000596427">
    <property type="component" value="Plasmid unnamed2"/>
</dbReference>
<protein>
    <submittedName>
        <fullName evidence="3">Uncharacterized protein</fullName>
    </submittedName>
</protein>
<dbReference type="GO" id="GO:0003677">
    <property type="term" value="F:DNA binding"/>
    <property type="evidence" value="ECO:0007669"/>
    <property type="project" value="UniProtKB-KW"/>
</dbReference>
<reference evidence="3 4" key="1">
    <citation type="submission" date="2020-10" db="EMBL/GenBank/DDBJ databases">
        <title>Degradation of 1,4-Dioxane by Xanthobacter sp. YN2, via a Novel Group-2 Soluble Di-Iron Monooxygenase.</title>
        <authorList>
            <person name="Ma F."/>
            <person name="Wang Y."/>
            <person name="Yang J."/>
            <person name="Guo H."/>
            <person name="Su D."/>
            <person name="Yu L."/>
        </authorList>
    </citation>
    <scope>NUCLEOTIDE SEQUENCE [LARGE SCALE GENOMIC DNA]</scope>
    <source>
        <strain evidence="3 4">YN2</strain>
        <plasmid evidence="3 4">unnamed2</plasmid>
    </source>
</reference>
<evidence type="ECO:0000313" key="4">
    <source>
        <dbReference type="Proteomes" id="UP000596427"/>
    </source>
</evidence>
<feature type="compositionally biased region" description="Pro residues" evidence="2">
    <location>
        <begin position="152"/>
        <end position="165"/>
    </location>
</feature>
<dbReference type="AlphaFoldDB" id="A0A974PUU3"/>
<keyword evidence="4" id="KW-1185">Reference proteome</keyword>
<evidence type="ECO:0000256" key="1">
    <source>
        <dbReference type="ARBA" id="ARBA00023125"/>
    </source>
</evidence>
<evidence type="ECO:0000256" key="2">
    <source>
        <dbReference type="SAM" id="MobiDB-lite"/>
    </source>
</evidence>
<geneLocation type="plasmid" evidence="3 4">
    <name>unnamed2</name>
</geneLocation>
<dbReference type="SUPFAM" id="SSF47729">
    <property type="entry name" value="IHF-like DNA-binding proteins"/>
    <property type="match status" value="1"/>
</dbReference>
<name>A0A974PUU3_9HYPH</name>
<organism evidence="3 4">
    <name type="scientific">Xanthobacter dioxanivorans</name>
    <dbReference type="NCBI Taxonomy" id="2528964"/>
    <lineage>
        <taxon>Bacteria</taxon>
        <taxon>Pseudomonadati</taxon>
        <taxon>Pseudomonadota</taxon>
        <taxon>Alphaproteobacteria</taxon>
        <taxon>Hyphomicrobiales</taxon>
        <taxon>Xanthobacteraceae</taxon>
        <taxon>Xanthobacter</taxon>
    </lineage>
</organism>
<evidence type="ECO:0000313" key="3">
    <source>
        <dbReference type="EMBL" id="QRG10172.1"/>
    </source>
</evidence>
<dbReference type="InterPro" id="IPR010992">
    <property type="entry name" value="IHF-like_DNA-bd_dom_sf"/>
</dbReference>
<keyword evidence="1" id="KW-0238">DNA-binding</keyword>
<sequence>MIDAENGMRNRIRAEVRRRWKPLSRRALGCRKGDRDRRGAWLLASDMSAIIMRVIARELAAGRDVQIPGFGTFYSRFGGTTIGLQGNVPGHRALPPRRMAQVRFSDTLLRQVPGDGTRYSLRFRASPLLKAAIQPGGPALKRKRRRKVLPVPAMPPVPPPRPPAPLAEIRMR</sequence>
<keyword evidence="3" id="KW-0614">Plasmid</keyword>